<dbReference type="GO" id="GO:0090529">
    <property type="term" value="P:cell septum assembly"/>
    <property type="evidence" value="ECO:0007669"/>
    <property type="project" value="InterPro"/>
</dbReference>
<evidence type="ECO:0000256" key="2">
    <source>
        <dbReference type="ARBA" id="ARBA00022475"/>
    </source>
</evidence>
<evidence type="ECO:0000256" key="6">
    <source>
        <dbReference type="ARBA" id="ARBA00023136"/>
    </source>
</evidence>
<dbReference type="STRING" id="1802568.A3F86_02990"/>
<feature type="domain" description="POTRA" evidence="8">
    <location>
        <begin position="32"/>
        <end position="100"/>
    </location>
</feature>
<dbReference type="Gene3D" id="3.10.20.310">
    <property type="entry name" value="membrane protein fhac"/>
    <property type="match status" value="1"/>
</dbReference>
<dbReference type="GO" id="GO:0016020">
    <property type="term" value="C:membrane"/>
    <property type="evidence" value="ECO:0007669"/>
    <property type="project" value="UniProtKB-SubCell"/>
</dbReference>
<dbReference type="InterPro" id="IPR026579">
    <property type="entry name" value="FtsQ"/>
</dbReference>
<protein>
    <recommendedName>
        <fullName evidence="8">POTRA domain-containing protein</fullName>
    </recommendedName>
</protein>
<dbReference type="PANTHER" id="PTHR35851:SF1">
    <property type="entry name" value="CELL DIVISION PROTEIN FTSQ"/>
    <property type="match status" value="1"/>
</dbReference>
<accession>A0A1F4RP39</accession>
<keyword evidence="5" id="KW-1133">Transmembrane helix</keyword>
<sequence length="244" mass="27585">MVRKRKFLPLVILIIVVAAAMAAIYLSTLPIWEIRDVVVNGARQLSADEIRALAGIPRSGNLFWTSFSRARSNLSKITAIKNVHFYRIPPGTVLISLTERQPLAAIVFPERSVVIDKEGFIINRNENLTLNIPNMVDLPVISGINAKRVLRADRVSEEILLIVSNIILKLKPFLETRKMQINLGELENVSFLLDDLLLVRMGNAREVKRKMEVFEALLPVIADKWTLVNYVDVSYPDNPVISYK</sequence>
<keyword evidence="7" id="KW-0131">Cell cycle</keyword>
<keyword evidence="4" id="KW-0812">Transmembrane</keyword>
<evidence type="ECO:0000256" key="7">
    <source>
        <dbReference type="ARBA" id="ARBA00023306"/>
    </source>
</evidence>
<name>A0A1F4RP39_UNCSA</name>
<dbReference type="EMBL" id="METQ01000008">
    <property type="protein sequence ID" value="OGC09952.1"/>
    <property type="molecule type" value="Genomic_DNA"/>
</dbReference>
<dbReference type="PROSITE" id="PS51779">
    <property type="entry name" value="POTRA"/>
    <property type="match status" value="1"/>
</dbReference>
<proteinExistence type="predicted"/>
<comment type="subcellular location">
    <subcellularLocation>
        <location evidence="1">Membrane</location>
    </subcellularLocation>
</comment>
<evidence type="ECO:0000259" key="8">
    <source>
        <dbReference type="PROSITE" id="PS51779"/>
    </source>
</evidence>
<keyword evidence="2" id="KW-1003">Cell membrane</keyword>
<evidence type="ECO:0000256" key="1">
    <source>
        <dbReference type="ARBA" id="ARBA00004370"/>
    </source>
</evidence>
<dbReference type="InterPro" id="IPR013685">
    <property type="entry name" value="POTRA_FtsQ_type"/>
</dbReference>
<reference evidence="9 10" key="1">
    <citation type="journal article" date="2016" name="Nat. Commun.">
        <title>Thousands of microbial genomes shed light on interconnected biogeochemical processes in an aquifer system.</title>
        <authorList>
            <person name="Anantharaman K."/>
            <person name="Brown C.T."/>
            <person name="Hug L.A."/>
            <person name="Sharon I."/>
            <person name="Castelle C.J."/>
            <person name="Probst A.J."/>
            <person name="Thomas B.C."/>
            <person name="Singh A."/>
            <person name="Wilkins M.J."/>
            <person name="Karaoz U."/>
            <person name="Brodie E.L."/>
            <person name="Williams K.H."/>
            <person name="Hubbard S.S."/>
            <person name="Banfield J.F."/>
        </authorList>
    </citation>
    <scope>NUCLEOTIDE SEQUENCE [LARGE SCALE GENOMIC DNA]</scope>
</reference>
<gene>
    <name evidence="9" type="ORF">A3F86_02990</name>
</gene>
<evidence type="ECO:0000256" key="5">
    <source>
        <dbReference type="ARBA" id="ARBA00022989"/>
    </source>
</evidence>
<keyword evidence="3" id="KW-0132">Cell division</keyword>
<keyword evidence="6" id="KW-0472">Membrane</keyword>
<evidence type="ECO:0000313" key="10">
    <source>
        <dbReference type="Proteomes" id="UP000179095"/>
    </source>
</evidence>
<comment type="caution">
    <text evidence="9">The sequence shown here is derived from an EMBL/GenBank/DDBJ whole genome shotgun (WGS) entry which is preliminary data.</text>
</comment>
<dbReference type="Pfam" id="PF08478">
    <property type="entry name" value="POTRA_1"/>
    <property type="match status" value="1"/>
</dbReference>
<evidence type="ECO:0000256" key="4">
    <source>
        <dbReference type="ARBA" id="ARBA00022692"/>
    </source>
</evidence>
<organism evidence="9 10">
    <name type="scientific">candidate division WOR-1 bacterium RIFCSPLOWO2_12_FULL_45_9</name>
    <dbReference type="NCBI Taxonomy" id="1802568"/>
    <lineage>
        <taxon>Bacteria</taxon>
        <taxon>Bacillati</taxon>
        <taxon>Saganbacteria</taxon>
    </lineage>
</organism>
<evidence type="ECO:0000256" key="3">
    <source>
        <dbReference type="ARBA" id="ARBA00022618"/>
    </source>
</evidence>
<dbReference type="InterPro" id="IPR034746">
    <property type="entry name" value="POTRA"/>
</dbReference>
<dbReference type="AlphaFoldDB" id="A0A1F4RP39"/>
<dbReference type="PANTHER" id="PTHR35851">
    <property type="entry name" value="CELL DIVISION PROTEIN FTSQ"/>
    <property type="match status" value="1"/>
</dbReference>
<dbReference type="Proteomes" id="UP000179095">
    <property type="component" value="Unassembled WGS sequence"/>
</dbReference>
<evidence type="ECO:0000313" key="9">
    <source>
        <dbReference type="EMBL" id="OGC09952.1"/>
    </source>
</evidence>